<protein>
    <submittedName>
        <fullName evidence="1">Uncharacterized protein</fullName>
    </submittedName>
</protein>
<reference evidence="1" key="1">
    <citation type="submission" date="2015-07" db="EMBL/GenBank/DDBJ databases">
        <title>MeaNS - Measles Nucleotide Surveillance Program.</title>
        <authorList>
            <person name="Tran T."/>
            <person name="Druce J."/>
        </authorList>
    </citation>
    <scope>NUCLEOTIDE SEQUENCE</scope>
    <source>
        <strain evidence="1">UCB-OBI-ISO-001</strain>
        <tissue evidence="1">Gonad</tissue>
    </source>
</reference>
<sequence length="50" mass="5679">MFISPSDRVNSTGMEVEVTEEMMMNDIRSEGKRGLETEMVKGWGCRCPHS</sequence>
<dbReference type="AlphaFoldDB" id="A0A0L8IEF0"/>
<proteinExistence type="predicted"/>
<organism evidence="1">
    <name type="scientific">Octopus bimaculoides</name>
    <name type="common">California two-spotted octopus</name>
    <dbReference type="NCBI Taxonomy" id="37653"/>
    <lineage>
        <taxon>Eukaryota</taxon>
        <taxon>Metazoa</taxon>
        <taxon>Spiralia</taxon>
        <taxon>Lophotrochozoa</taxon>
        <taxon>Mollusca</taxon>
        <taxon>Cephalopoda</taxon>
        <taxon>Coleoidea</taxon>
        <taxon>Octopodiformes</taxon>
        <taxon>Octopoda</taxon>
        <taxon>Incirrata</taxon>
        <taxon>Octopodidae</taxon>
        <taxon>Octopus</taxon>
    </lineage>
</organism>
<name>A0A0L8IEF0_OCTBM</name>
<evidence type="ECO:0000313" key="1">
    <source>
        <dbReference type="EMBL" id="KOF99420.1"/>
    </source>
</evidence>
<accession>A0A0L8IEF0</accession>
<gene>
    <name evidence="1" type="ORF">OCBIM_22016367mg</name>
</gene>
<dbReference type="EMBL" id="KQ415962">
    <property type="protein sequence ID" value="KOF99420.1"/>
    <property type="molecule type" value="Genomic_DNA"/>
</dbReference>